<dbReference type="AlphaFoldDB" id="A0A8K0SJA0"/>
<dbReference type="Proteomes" id="UP000813444">
    <property type="component" value="Unassembled WGS sequence"/>
</dbReference>
<dbReference type="OrthoDB" id="6921389at2759"/>
<evidence type="ECO:0000256" key="3">
    <source>
        <dbReference type="ARBA" id="ARBA00022842"/>
    </source>
</evidence>
<gene>
    <name evidence="6" type="ORF">B0I35DRAFT_362759</name>
</gene>
<accession>A0A8K0SJA0</accession>
<dbReference type="PANTHER" id="PTHR12001:SF44">
    <property type="entry name" value="GERANYLGERANYL PYROPHOSPHATE SYNTHASE"/>
    <property type="match status" value="1"/>
</dbReference>
<dbReference type="PROSITE" id="PS00723">
    <property type="entry name" value="POLYPRENYL_SYNTHASE_1"/>
    <property type="match status" value="1"/>
</dbReference>
<comment type="similarity">
    <text evidence="4">Belongs to the FPP/GGPP synthase family.</text>
</comment>
<feature type="compositionally biased region" description="Polar residues" evidence="5">
    <location>
        <begin position="1"/>
        <end position="11"/>
    </location>
</feature>
<dbReference type="GO" id="GO:0046872">
    <property type="term" value="F:metal ion binding"/>
    <property type="evidence" value="ECO:0007669"/>
    <property type="project" value="UniProtKB-KW"/>
</dbReference>
<protein>
    <submittedName>
        <fullName evidence="6">Geranylgeranyl pyrophosphate synthetase</fullName>
    </submittedName>
</protein>
<keyword evidence="2" id="KW-0479">Metal-binding</keyword>
<dbReference type="Pfam" id="PF00348">
    <property type="entry name" value="polyprenyl_synt"/>
    <property type="match status" value="1"/>
</dbReference>
<keyword evidence="3" id="KW-0460">Magnesium</keyword>
<name>A0A8K0SJA0_9HYPO</name>
<evidence type="ECO:0000256" key="5">
    <source>
        <dbReference type="SAM" id="MobiDB-lite"/>
    </source>
</evidence>
<dbReference type="EMBL" id="JAGPNK010000021">
    <property type="protein sequence ID" value="KAH7304692.1"/>
    <property type="molecule type" value="Genomic_DNA"/>
</dbReference>
<evidence type="ECO:0000313" key="6">
    <source>
        <dbReference type="EMBL" id="KAH7304692.1"/>
    </source>
</evidence>
<reference evidence="6" key="1">
    <citation type="journal article" date="2021" name="Nat. Commun.">
        <title>Genetic determinants of endophytism in the Arabidopsis root mycobiome.</title>
        <authorList>
            <person name="Mesny F."/>
            <person name="Miyauchi S."/>
            <person name="Thiergart T."/>
            <person name="Pickel B."/>
            <person name="Atanasova L."/>
            <person name="Karlsson M."/>
            <person name="Huettel B."/>
            <person name="Barry K.W."/>
            <person name="Haridas S."/>
            <person name="Chen C."/>
            <person name="Bauer D."/>
            <person name="Andreopoulos W."/>
            <person name="Pangilinan J."/>
            <person name="LaButti K."/>
            <person name="Riley R."/>
            <person name="Lipzen A."/>
            <person name="Clum A."/>
            <person name="Drula E."/>
            <person name="Henrissat B."/>
            <person name="Kohler A."/>
            <person name="Grigoriev I.V."/>
            <person name="Martin F.M."/>
            <person name="Hacquard S."/>
        </authorList>
    </citation>
    <scope>NUCLEOTIDE SEQUENCE</scope>
    <source>
        <strain evidence="6">MPI-CAGE-CH-0235</strain>
    </source>
</reference>
<dbReference type="InterPro" id="IPR008949">
    <property type="entry name" value="Isoprenoid_synthase_dom_sf"/>
</dbReference>
<dbReference type="GO" id="GO:0008299">
    <property type="term" value="P:isoprenoid biosynthetic process"/>
    <property type="evidence" value="ECO:0007669"/>
    <property type="project" value="InterPro"/>
</dbReference>
<organism evidence="6 7">
    <name type="scientific">Stachybotrys elegans</name>
    <dbReference type="NCBI Taxonomy" id="80388"/>
    <lineage>
        <taxon>Eukaryota</taxon>
        <taxon>Fungi</taxon>
        <taxon>Dikarya</taxon>
        <taxon>Ascomycota</taxon>
        <taxon>Pezizomycotina</taxon>
        <taxon>Sordariomycetes</taxon>
        <taxon>Hypocreomycetidae</taxon>
        <taxon>Hypocreales</taxon>
        <taxon>Stachybotryaceae</taxon>
        <taxon>Stachybotrys</taxon>
    </lineage>
</organism>
<keyword evidence="7" id="KW-1185">Reference proteome</keyword>
<proteinExistence type="inferred from homology"/>
<keyword evidence="1 4" id="KW-0808">Transferase</keyword>
<dbReference type="PANTHER" id="PTHR12001">
    <property type="entry name" value="GERANYLGERANYL PYROPHOSPHATE SYNTHASE"/>
    <property type="match status" value="1"/>
</dbReference>
<evidence type="ECO:0000313" key="7">
    <source>
        <dbReference type="Proteomes" id="UP000813444"/>
    </source>
</evidence>
<dbReference type="GO" id="GO:0046165">
    <property type="term" value="P:alcohol biosynthetic process"/>
    <property type="evidence" value="ECO:0007669"/>
    <property type="project" value="UniProtKB-ARBA"/>
</dbReference>
<dbReference type="GO" id="GO:0043386">
    <property type="term" value="P:mycotoxin biosynthetic process"/>
    <property type="evidence" value="ECO:0007669"/>
    <property type="project" value="UniProtKB-ARBA"/>
</dbReference>
<dbReference type="InterPro" id="IPR033749">
    <property type="entry name" value="Polyprenyl_synt_CS"/>
</dbReference>
<evidence type="ECO:0000256" key="4">
    <source>
        <dbReference type="RuleBase" id="RU004466"/>
    </source>
</evidence>
<dbReference type="SUPFAM" id="SSF48576">
    <property type="entry name" value="Terpenoid synthases"/>
    <property type="match status" value="1"/>
</dbReference>
<dbReference type="SFLD" id="SFLDS00005">
    <property type="entry name" value="Isoprenoid_Synthase_Type_I"/>
    <property type="match status" value="1"/>
</dbReference>
<dbReference type="Gene3D" id="1.10.600.10">
    <property type="entry name" value="Farnesyl Diphosphate Synthase"/>
    <property type="match status" value="1"/>
</dbReference>
<dbReference type="InterPro" id="IPR000092">
    <property type="entry name" value="Polyprenyl_synt"/>
</dbReference>
<comment type="caution">
    <text evidence="6">The sequence shown here is derived from an EMBL/GenBank/DDBJ whole genome shotgun (WGS) entry which is preliminary data.</text>
</comment>
<dbReference type="GO" id="GO:0004659">
    <property type="term" value="F:prenyltransferase activity"/>
    <property type="evidence" value="ECO:0007669"/>
    <property type="project" value="InterPro"/>
</dbReference>
<feature type="region of interest" description="Disordered" evidence="5">
    <location>
        <begin position="1"/>
        <end position="36"/>
    </location>
</feature>
<evidence type="ECO:0000256" key="2">
    <source>
        <dbReference type="ARBA" id="ARBA00022723"/>
    </source>
</evidence>
<dbReference type="PROSITE" id="PS00444">
    <property type="entry name" value="POLYPRENYL_SYNTHASE_2"/>
    <property type="match status" value="1"/>
</dbReference>
<sequence length="352" mass="39624">MDTTRITSKNQEAAPLSLSNSEEKLSPAQSKPPAFDATRFEHADLDFSPDKTWDDSKEFAVKAPYSYLESAPGKDFRMALINAFNAWLGVSEEKVDIIVHSVSMLHTASLLIDDIQDESLLRRGLPVAHTIFGLAQTINSANYIYFQAACELQKLRSRRAIDIFNEELVQLHRGQGMELMWRETLTCPSEDDYLEMISNKTAGLFRLAVRLLQEESDVEPKADGFVSLAQLLGLIYQIVDDYRNMTDEKYIEQKGFYEDLTEGKFSFPVVHSIHTDRADTRLLSILRSKTTDDNIKRHAIDHMQKKGSLEYTRKVIAILTERARALATRLDAGTGKAKAFLAILDKASAIGA</sequence>
<evidence type="ECO:0000256" key="1">
    <source>
        <dbReference type="ARBA" id="ARBA00022679"/>
    </source>
</evidence>
<dbReference type="CDD" id="cd00685">
    <property type="entry name" value="Trans_IPPS_HT"/>
    <property type="match status" value="1"/>
</dbReference>